<dbReference type="Proteomes" id="UP000324222">
    <property type="component" value="Unassembled WGS sequence"/>
</dbReference>
<evidence type="ECO:0000256" key="1">
    <source>
        <dbReference type="SAM" id="MobiDB-lite"/>
    </source>
</evidence>
<dbReference type="AlphaFoldDB" id="A0A5B7JYW3"/>
<comment type="caution">
    <text evidence="2">The sequence shown here is derived from an EMBL/GenBank/DDBJ whole genome shotgun (WGS) entry which is preliminary data.</text>
</comment>
<organism evidence="2 3">
    <name type="scientific">Portunus trituberculatus</name>
    <name type="common">Swimming crab</name>
    <name type="synonym">Neptunus trituberculatus</name>
    <dbReference type="NCBI Taxonomy" id="210409"/>
    <lineage>
        <taxon>Eukaryota</taxon>
        <taxon>Metazoa</taxon>
        <taxon>Ecdysozoa</taxon>
        <taxon>Arthropoda</taxon>
        <taxon>Crustacea</taxon>
        <taxon>Multicrustacea</taxon>
        <taxon>Malacostraca</taxon>
        <taxon>Eumalacostraca</taxon>
        <taxon>Eucarida</taxon>
        <taxon>Decapoda</taxon>
        <taxon>Pleocyemata</taxon>
        <taxon>Brachyura</taxon>
        <taxon>Eubrachyura</taxon>
        <taxon>Portunoidea</taxon>
        <taxon>Portunidae</taxon>
        <taxon>Portuninae</taxon>
        <taxon>Portunus</taxon>
    </lineage>
</organism>
<accession>A0A5B7JYW3</accession>
<sequence>MHWRKRCFAAPSTEKSDPASHQLFPDNTWCHPGRDDTLPRCTFHGRIEPCLAPTLPIQNVVPSREGGNACLAAPSTEESDPASH</sequence>
<name>A0A5B7JYW3_PORTR</name>
<evidence type="ECO:0000313" key="3">
    <source>
        <dbReference type="Proteomes" id="UP000324222"/>
    </source>
</evidence>
<proteinExistence type="predicted"/>
<gene>
    <name evidence="2" type="ORF">E2C01_093501</name>
</gene>
<evidence type="ECO:0000313" key="2">
    <source>
        <dbReference type="EMBL" id="MPC98148.1"/>
    </source>
</evidence>
<reference evidence="2 3" key="1">
    <citation type="submission" date="2019-05" db="EMBL/GenBank/DDBJ databases">
        <title>Another draft genome of Portunus trituberculatus and its Hox gene families provides insights of decapod evolution.</title>
        <authorList>
            <person name="Jeong J.-H."/>
            <person name="Song I."/>
            <person name="Kim S."/>
            <person name="Choi T."/>
            <person name="Kim D."/>
            <person name="Ryu S."/>
            <person name="Kim W."/>
        </authorList>
    </citation>
    <scope>NUCLEOTIDE SEQUENCE [LARGE SCALE GENOMIC DNA]</scope>
    <source>
        <tissue evidence="2">Muscle</tissue>
    </source>
</reference>
<protein>
    <submittedName>
        <fullName evidence="2">Uncharacterized protein</fullName>
    </submittedName>
</protein>
<keyword evidence="3" id="KW-1185">Reference proteome</keyword>
<dbReference type="EMBL" id="VSRR010112814">
    <property type="protein sequence ID" value="MPC98148.1"/>
    <property type="molecule type" value="Genomic_DNA"/>
</dbReference>
<feature type="region of interest" description="Disordered" evidence="1">
    <location>
        <begin position="1"/>
        <end position="21"/>
    </location>
</feature>